<dbReference type="InterPro" id="IPR039972">
    <property type="entry name" value="Sarcoglycan_gamma/delta/zeta"/>
</dbReference>
<evidence type="ECO:0000256" key="3">
    <source>
        <dbReference type="ARBA" id="ARBA00007574"/>
    </source>
</evidence>
<evidence type="ECO:0000313" key="13">
    <source>
        <dbReference type="EMBL" id="CAD7224431.1"/>
    </source>
</evidence>
<evidence type="ECO:0000256" key="12">
    <source>
        <dbReference type="ARBA" id="ARBA00023212"/>
    </source>
</evidence>
<keyword evidence="7" id="KW-0735">Signal-anchor</keyword>
<dbReference type="GO" id="GO:0060047">
    <property type="term" value="P:heart contraction"/>
    <property type="evidence" value="ECO:0007669"/>
    <property type="project" value="TreeGrafter"/>
</dbReference>
<accession>A0A7R8W404</accession>
<evidence type="ECO:0000256" key="4">
    <source>
        <dbReference type="ARBA" id="ARBA00022475"/>
    </source>
</evidence>
<dbReference type="GO" id="GO:0005856">
    <property type="term" value="C:cytoskeleton"/>
    <property type="evidence" value="ECO:0007669"/>
    <property type="project" value="UniProtKB-SubCell"/>
</dbReference>
<protein>
    <submittedName>
        <fullName evidence="13">Uncharacterized protein</fullName>
    </submittedName>
</protein>
<keyword evidence="4" id="KW-1003">Cell membrane</keyword>
<organism evidence="13">
    <name type="scientific">Cyprideis torosa</name>
    <dbReference type="NCBI Taxonomy" id="163714"/>
    <lineage>
        <taxon>Eukaryota</taxon>
        <taxon>Metazoa</taxon>
        <taxon>Ecdysozoa</taxon>
        <taxon>Arthropoda</taxon>
        <taxon>Crustacea</taxon>
        <taxon>Oligostraca</taxon>
        <taxon>Ostracoda</taxon>
        <taxon>Podocopa</taxon>
        <taxon>Podocopida</taxon>
        <taxon>Cytherocopina</taxon>
        <taxon>Cytheroidea</taxon>
        <taxon>Cytherideidae</taxon>
        <taxon>Cyprideis</taxon>
    </lineage>
</organism>
<dbReference type="PANTHER" id="PTHR12939:SF10">
    <property type="entry name" value="EG:4F1.1 PROTEIN"/>
    <property type="match status" value="1"/>
</dbReference>
<keyword evidence="9" id="KW-0472">Membrane</keyword>
<keyword evidence="10" id="KW-1015">Disulfide bond</keyword>
<gene>
    <name evidence="13" type="ORF">CTOB1V02_LOCUS2389</name>
</gene>
<dbReference type="GO" id="GO:0016012">
    <property type="term" value="C:sarcoglycan complex"/>
    <property type="evidence" value="ECO:0007669"/>
    <property type="project" value="InterPro"/>
</dbReference>
<evidence type="ECO:0000256" key="8">
    <source>
        <dbReference type="ARBA" id="ARBA00022989"/>
    </source>
</evidence>
<dbReference type="GO" id="GO:0042383">
    <property type="term" value="C:sarcolemma"/>
    <property type="evidence" value="ECO:0007669"/>
    <property type="project" value="UniProtKB-SubCell"/>
</dbReference>
<reference evidence="13" key="1">
    <citation type="submission" date="2020-11" db="EMBL/GenBank/DDBJ databases">
        <authorList>
            <person name="Tran Van P."/>
        </authorList>
    </citation>
    <scope>NUCLEOTIDE SEQUENCE</scope>
</reference>
<evidence type="ECO:0000256" key="6">
    <source>
        <dbReference type="ARBA" id="ARBA00022692"/>
    </source>
</evidence>
<evidence type="ECO:0000256" key="11">
    <source>
        <dbReference type="ARBA" id="ARBA00023180"/>
    </source>
</evidence>
<keyword evidence="6" id="KW-0812">Transmembrane</keyword>
<keyword evidence="5" id="KW-0963">Cytoplasm</keyword>
<keyword evidence="8" id="KW-1133">Transmembrane helix</keyword>
<dbReference type="InterPro" id="IPR006875">
    <property type="entry name" value="Sarcoglycan"/>
</dbReference>
<name>A0A7R8W404_9CRUS</name>
<evidence type="ECO:0000256" key="2">
    <source>
        <dbReference type="ARBA" id="ARBA00004274"/>
    </source>
</evidence>
<comment type="subcellular location">
    <subcellularLocation>
        <location evidence="2">Cell membrane</location>
        <location evidence="2">Sarcolemma</location>
        <topology evidence="2">Single-pass type II membrane protein</topology>
    </subcellularLocation>
    <subcellularLocation>
        <location evidence="1">Cytoplasm</location>
        <location evidence="1">Cytoskeleton</location>
    </subcellularLocation>
</comment>
<evidence type="ECO:0000256" key="1">
    <source>
        <dbReference type="ARBA" id="ARBA00004245"/>
    </source>
</evidence>
<dbReference type="Pfam" id="PF04790">
    <property type="entry name" value="Sarcoglycan_1"/>
    <property type="match status" value="1"/>
</dbReference>
<evidence type="ECO:0000256" key="5">
    <source>
        <dbReference type="ARBA" id="ARBA00022490"/>
    </source>
</evidence>
<dbReference type="AlphaFoldDB" id="A0A7R8W404"/>
<evidence type="ECO:0000256" key="10">
    <source>
        <dbReference type="ARBA" id="ARBA00023157"/>
    </source>
</evidence>
<sequence>MIAHRGSSRDPSGRQSGFDEWLGPEASPIFSQDPEFEPAGYSNPMEDAAYPPQSRLRRRRESRVGISGWRKRCLYIILILLLITVITNLALTLWILKVMDFSVEGMGRLKIISEGLLLDGEAYVLDRLVASHIKSRLGVPLVFEGSKNITFYARRSGSKLQNRLTLGQPQGWWGSAPNFRAELLDRAATPEFGVGLAGGHAEGQGRHWEHSLGFGALSI</sequence>
<keyword evidence="12" id="KW-0206">Cytoskeleton</keyword>
<dbReference type="OrthoDB" id="8881719at2759"/>
<dbReference type="EMBL" id="OB660367">
    <property type="protein sequence ID" value="CAD7224431.1"/>
    <property type="molecule type" value="Genomic_DNA"/>
</dbReference>
<keyword evidence="11" id="KW-0325">Glycoprotein</keyword>
<evidence type="ECO:0000256" key="9">
    <source>
        <dbReference type="ARBA" id="ARBA00023136"/>
    </source>
</evidence>
<evidence type="ECO:0000256" key="7">
    <source>
        <dbReference type="ARBA" id="ARBA00022968"/>
    </source>
</evidence>
<dbReference type="PANTHER" id="PTHR12939">
    <property type="entry name" value="SARCOGLYCAN"/>
    <property type="match status" value="1"/>
</dbReference>
<proteinExistence type="inferred from homology"/>
<comment type="similarity">
    <text evidence="3">Belongs to the sarcoglycan beta/delta/gamma/zeta family.</text>
</comment>